<feature type="compositionally biased region" description="Low complexity" evidence="23">
    <location>
        <begin position="714"/>
        <end position="728"/>
    </location>
</feature>
<dbReference type="FunFam" id="1.20.120.1760:FF:000003">
    <property type="entry name" value="CDP-diacylglycerol--inositol 3-phosphatidyltransferase"/>
    <property type="match status" value="1"/>
</dbReference>
<comment type="catalytic activity">
    <reaction evidence="17">
        <text>a CDP-1,2-diacyl-sn-glycerol + myo-inositol = a 1,2-diacyl-sn-glycero-3-phospho-(1D-myo-inositol) + CMP + H(+)</text>
        <dbReference type="Rhea" id="RHEA:11580"/>
        <dbReference type="ChEBI" id="CHEBI:15378"/>
        <dbReference type="ChEBI" id="CHEBI:17268"/>
        <dbReference type="ChEBI" id="CHEBI:57880"/>
        <dbReference type="ChEBI" id="CHEBI:58332"/>
        <dbReference type="ChEBI" id="CHEBI:60377"/>
        <dbReference type="EC" id="2.7.8.11"/>
    </reaction>
    <physiologicalReaction direction="left-to-right" evidence="17">
        <dbReference type="Rhea" id="RHEA:11581"/>
    </physiologicalReaction>
    <physiologicalReaction direction="right-to-left" evidence="17">
        <dbReference type="Rhea" id="RHEA:11582"/>
    </physiologicalReaction>
</comment>
<keyword evidence="6" id="KW-0444">Lipid biosynthesis</keyword>
<dbReference type="Pfam" id="PF01066">
    <property type="entry name" value="CDP-OH_P_transf"/>
    <property type="match status" value="1"/>
</dbReference>
<evidence type="ECO:0000256" key="13">
    <source>
        <dbReference type="ARBA" id="ARBA00023136"/>
    </source>
</evidence>
<evidence type="ECO:0000256" key="20">
    <source>
        <dbReference type="ARBA" id="ARBA00079946"/>
    </source>
</evidence>
<dbReference type="InterPro" id="IPR043130">
    <property type="entry name" value="CDP-OH_PTrfase_TM_dom"/>
</dbReference>
<evidence type="ECO:0000256" key="10">
    <source>
        <dbReference type="ARBA" id="ARBA00022842"/>
    </source>
</evidence>
<evidence type="ECO:0000256" key="17">
    <source>
        <dbReference type="ARBA" id="ARBA00050836"/>
    </source>
</evidence>
<dbReference type="GeneTree" id="ENSGT00940000154169"/>
<organism evidence="26 27">
    <name type="scientific">Tetraodon nigroviridis</name>
    <name type="common">Spotted green pufferfish</name>
    <name type="synonym">Chelonodon nigroviridis</name>
    <dbReference type="NCBI Taxonomy" id="99883"/>
    <lineage>
        <taxon>Eukaryota</taxon>
        <taxon>Metazoa</taxon>
        <taxon>Chordata</taxon>
        <taxon>Craniata</taxon>
        <taxon>Vertebrata</taxon>
        <taxon>Euteleostomi</taxon>
        <taxon>Actinopterygii</taxon>
        <taxon>Neopterygii</taxon>
        <taxon>Teleostei</taxon>
        <taxon>Neoteleostei</taxon>
        <taxon>Acanthomorphata</taxon>
        <taxon>Eupercaria</taxon>
        <taxon>Tetraodontiformes</taxon>
        <taxon>Tetradontoidea</taxon>
        <taxon>Tetraodontidae</taxon>
        <taxon>Tetraodon</taxon>
    </lineage>
</organism>
<keyword evidence="11 24" id="KW-1133">Transmembrane helix</keyword>
<dbReference type="PROSITE" id="PS00028">
    <property type="entry name" value="ZINC_FINGER_C2H2_1"/>
    <property type="match status" value="2"/>
</dbReference>
<dbReference type="GO" id="GO:0016020">
    <property type="term" value="C:membrane"/>
    <property type="evidence" value="ECO:0007669"/>
    <property type="project" value="UniProtKB-SubCell"/>
</dbReference>
<dbReference type="PANTHER" id="PTHR15362">
    <property type="entry name" value="PHOSPHATIDYLINOSITOL SYNTHASE"/>
    <property type="match status" value="1"/>
</dbReference>
<dbReference type="GO" id="GO:0006661">
    <property type="term" value="P:phosphatidylinositol biosynthetic process"/>
    <property type="evidence" value="ECO:0007669"/>
    <property type="project" value="TreeGrafter"/>
</dbReference>
<evidence type="ECO:0000256" key="23">
    <source>
        <dbReference type="SAM" id="MobiDB-lite"/>
    </source>
</evidence>
<reference evidence="26" key="2">
    <citation type="submission" date="2025-08" db="UniProtKB">
        <authorList>
            <consortium name="Ensembl"/>
        </authorList>
    </citation>
    <scope>IDENTIFICATION</scope>
</reference>
<keyword evidence="14" id="KW-0594">Phospholipid biosynthesis</keyword>
<dbReference type="Gene3D" id="1.20.120.1760">
    <property type="match status" value="1"/>
</dbReference>
<evidence type="ECO:0000256" key="3">
    <source>
        <dbReference type="ARBA" id="ARBA00004141"/>
    </source>
</evidence>
<dbReference type="InterPro" id="IPR000462">
    <property type="entry name" value="CDP-OH_P_trans"/>
</dbReference>
<keyword evidence="7 22" id="KW-0808">Transferase</keyword>
<dbReference type="Ensembl" id="ENSTNIT00000005952.1">
    <property type="protein sequence ID" value="ENSTNIP00000005804.1"/>
    <property type="gene ID" value="ENSTNIG00000003222.1"/>
</dbReference>
<evidence type="ECO:0000313" key="27">
    <source>
        <dbReference type="Proteomes" id="UP000007303"/>
    </source>
</evidence>
<feature type="domain" description="C2H2-type" evidence="25">
    <location>
        <begin position="652"/>
        <end position="679"/>
    </location>
</feature>
<evidence type="ECO:0000256" key="22">
    <source>
        <dbReference type="RuleBase" id="RU003750"/>
    </source>
</evidence>
<keyword evidence="8 24" id="KW-0812">Transmembrane</keyword>
<comment type="subcellular location">
    <subcellularLocation>
        <location evidence="3">Membrane</location>
        <topology evidence="3">Multi-pass membrane protein</topology>
    </subcellularLocation>
</comment>
<dbReference type="PROSITE" id="PS00379">
    <property type="entry name" value="CDP_ALCOHOL_P_TRANSF"/>
    <property type="match status" value="1"/>
</dbReference>
<dbReference type="InterPro" id="IPR013087">
    <property type="entry name" value="Znf_C2H2_type"/>
</dbReference>
<dbReference type="Pfam" id="PF00096">
    <property type="entry name" value="zf-C2H2"/>
    <property type="match status" value="1"/>
</dbReference>
<evidence type="ECO:0000256" key="12">
    <source>
        <dbReference type="ARBA" id="ARBA00023098"/>
    </source>
</evidence>
<keyword evidence="15" id="KW-0464">Manganese</keyword>
<evidence type="ECO:0000256" key="8">
    <source>
        <dbReference type="ARBA" id="ARBA00022692"/>
    </source>
</evidence>
<name>H3CC32_TETNG</name>
<dbReference type="InterPro" id="IPR048254">
    <property type="entry name" value="CDP_ALCOHOL_P_TRANSF_CS"/>
</dbReference>
<evidence type="ECO:0000256" key="5">
    <source>
        <dbReference type="ARBA" id="ARBA00013212"/>
    </source>
</evidence>
<evidence type="ECO:0000256" key="7">
    <source>
        <dbReference type="ARBA" id="ARBA00022679"/>
    </source>
</evidence>
<dbReference type="GO" id="GO:0008270">
    <property type="term" value="F:zinc ion binding"/>
    <property type="evidence" value="ECO:0007669"/>
    <property type="project" value="UniProtKB-KW"/>
</dbReference>
<feature type="compositionally biased region" description="Low complexity" evidence="23">
    <location>
        <begin position="211"/>
        <end position="221"/>
    </location>
</feature>
<dbReference type="OMA" id="HRVERHC"/>
<evidence type="ECO:0000256" key="24">
    <source>
        <dbReference type="SAM" id="Phobius"/>
    </source>
</evidence>
<keyword evidence="12" id="KW-0443">Lipid metabolism</keyword>
<feature type="compositionally biased region" description="Basic and acidic residues" evidence="23">
    <location>
        <begin position="460"/>
        <end position="471"/>
    </location>
</feature>
<proteinExistence type="inferred from homology"/>
<accession>H3CC32</accession>
<keyword evidence="27" id="KW-1185">Reference proteome</keyword>
<evidence type="ECO:0000256" key="2">
    <source>
        <dbReference type="ARBA" id="ARBA00001946"/>
    </source>
</evidence>
<feature type="transmembrane region" description="Helical" evidence="24">
    <location>
        <begin position="74"/>
        <end position="96"/>
    </location>
</feature>
<sequence length="752" mass="81970">MAEENIFLFVPNLIGYGRVLLALLAFYLMPCCPWPAVCCYLLSALLDAFDGHAARALNQSTKFGAMLDMLTDRCATMCLLVNLALLYPAYTFLFQLSMTLDVASHWLHLHSSTVKGSSSHKSIDLSGNPILRIYYTSKPVLFVMCAGNELFFCLLYVLHHMEEPAVTQQGVQEQLQPAAAPVGPHRRPEEGGGGQREGGGGQSHPGGEAGGASVPAPAGAAREPPQRSLKRPSGSLRITSATIGMDTSWSNFLFQTPSTQSQAETPLQSELLPELTGAAQSPAPEHVVSPPSTVDTAALSEEPLPVKPLAKPSRPAHICATCNKEFKNSYNLRRHQSVHTGVRMKDRAAREKEEAAKATRAEKQTVPLSLLQLAQPAAVAAEALPQPGQLGSQQELQAVSVSIAPATVTMAAVPQPIQAAVVVVGSMEQAATGCWVSRCWTHSLCPSTDRQRQPRCQRQPGEEEPRLRGLREGVPGRLPPEPPPPVPLGREAVLLPHLPAALQEERPHELPRARAPGRRGEAVHLSALRQGLLQVRPEAAWPWPHPSHSRPSFSRPDHLNSHVRQVHSTERPFKCTVIAEASLRQRAKTARVLPPGALFLPQTCTSAFATRDRLRAHLIRHEEKVPCHICGKLLSAAYITDHMRVHNQSQHHSCHLCNRSFTTLTYLRVHAQKHHGQEWKESGGARGVFGGTRRRRACSSAGCAAFSARPTPSSRVTWAPTPTRATPVPTRPPWTPPAWPSPCPAPPLWDCW</sequence>
<keyword evidence="10" id="KW-0460">Magnesium</keyword>
<evidence type="ECO:0000256" key="14">
    <source>
        <dbReference type="ARBA" id="ARBA00023209"/>
    </source>
</evidence>
<feature type="compositionally biased region" description="Gly residues" evidence="23">
    <location>
        <begin position="191"/>
        <end position="210"/>
    </location>
</feature>
<dbReference type="STRING" id="99883.ENSTNIP00000005804"/>
<feature type="region of interest" description="Disordered" evidence="23">
    <location>
        <begin position="169"/>
        <end position="236"/>
    </location>
</feature>
<keyword evidence="9" id="KW-0479">Metal-binding</keyword>
<feature type="region of interest" description="Disordered" evidence="23">
    <location>
        <begin position="446"/>
        <end position="485"/>
    </location>
</feature>
<evidence type="ECO:0000256" key="19">
    <source>
        <dbReference type="ARBA" id="ARBA00070582"/>
    </source>
</evidence>
<evidence type="ECO:0000256" key="15">
    <source>
        <dbReference type="ARBA" id="ARBA00023211"/>
    </source>
</evidence>
<dbReference type="GO" id="GO:0003881">
    <property type="term" value="F:CDP-diacylglycerol-inositol 3-phosphatidyltransferase activity"/>
    <property type="evidence" value="ECO:0007669"/>
    <property type="project" value="UniProtKB-EC"/>
</dbReference>
<evidence type="ECO:0000256" key="9">
    <source>
        <dbReference type="ARBA" id="ARBA00022723"/>
    </source>
</evidence>
<feature type="region of interest" description="Disordered" evidence="23">
    <location>
        <begin position="714"/>
        <end position="733"/>
    </location>
</feature>
<comment type="cofactor">
    <cofactor evidence="1">
        <name>Mn(2+)</name>
        <dbReference type="ChEBI" id="CHEBI:29035"/>
    </cofactor>
</comment>
<dbReference type="InParanoid" id="H3CC32"/>
<evidence type="ECO:0000256" key="18">
    <source>
        <dbReference type="ARBA" id="ARBA00057387"/>
    </source>
</evidence>
<evidence type="ECO:0000256" key="16">
    <source>
        <dbReference type="ARBA" id="ARBA00023264"/>
    </source>
</evidence>
<comment type="function">
    <text evidence="18">Catalyzes the biosynthesis of phosphatidylinositol (PtdIns) as well as PtdIns:inositol exchange reaction. May thus act to reduce an excessive cellular PtdIns content. The exchange activity is due to the reverse reaction of PtdIns synthase and is dependent on CMP, which is tightly bound to the enzyme.</text>
</comment>
<evidence type="ECO:0000259" key="25">
    <source>
        <dbReference type="PROSITE" id="PS50157"/>
    </source>
</evidence>
<comment type="similarity">
    <text evidence="4 22">Belongs to the CDP-alcohol phosphatidyltransferase class-I family.</text>
</comment>
<dbReference type="InterPro" id="IPR036236">
    <property type="entry name" value="Znf_C2H2_sf"/>
</dbReference>
<dbReference type="GO" id="GO:0005794">
    <property type="term" value="C:Golgi apparatus"/>
    <property type="evidence" value="ECO:0007669"/>
    <property type="project" value="TreeGrafter"/>
</dbReference>
<evidence type="ECO:0000256" key="21">
    <source>
        <dbReference type="PROSITE-ProRule" id="PRU00042"/>
    </source>
</evidence>
<evidence type="ECO:0000256" key="4">
    <source>
        <dbReference type="ARBA" id="ARBA00010441"/>
    </source>
</evidence>
<evidence type="ECO:0000256" key="1">
    <source>
        <dbReference type="ARBA" id="ARBA00001936"/>
    </source>
</evidence>
<dbReference type="Gene3D" id="3.30.160.60">
    <property type="entry name" value="Classic Zinc Finger"/>
    <property type="match status" value="3"/>
</dbReference>
<dbReference type="FunFam" id="3.30.160.60:FF:004459">
    <property type="match status" value="1"/>
</dbReference>
<feature type="domain" description="C2H2-type" evidence="25">
    <location>
        <begin position="317"/>
        <end position="344"/>
    </location>
</feature>
<keyword evidence="13 24" id="KW-0472">Membrane</keyword>
<reference evidence="26" key="3">
    <citation type="submission" date="2025-09" db="UniProtKB">
        <authorList>
            <consortium name="Ensembl"/>
        </authorList>
    </citation>
    <scope>IDENTIFICATION</scope>
</reference>
<dbReference type="AlphaFoldDB" id="H3CC32"/>
<evidence type="ECO:0000313" key="26">
    <source>
        <dbReference type="Ensembl" id="ENSTNIP00000005804.1"/>
    </source>
</evidence>
<dbReference type="HOGENOM" id="CLU_021586_0_0_1"/>
<dbReference type="EC" id="2.7.8.11" evidence="5"/>
<dbReference type="PROSITE" id="PS50157">
    <property type="entry name" value="ZINC_FINGER_C2H2_2"/>
    <property type="match status" value="2"/>
</dbReference>
<keyword evidence="21" id="KW-0863">Zinc-finger</keyword>
<protein>
    <recommendedName>
        <fullName evidence="19">CDP-diacylglycerol--inositol 3-phosphatidyltransferase</fullName>
        <ecNumber evidence="5">2.7.8.11</ecNumber>
    </recommendedName>
    <alternativeName>
        <fullName evidence="20">Phosphatidylinositol synthase</fullName>
    </alternativeName>
</protein>
<reference evidence="27" key="1">
    <citation type="journal article" date="2004" name="Nature">
        <title>Genome duplication in the teleost fish Tetraodon nigroviridis reveals the early vertebrate proto-karyotype.</title>
        <authorList>
            <person name="Jaillon O."/>
            <person name="Aury J.-M."/>
            <person name="Brunet F."/>
            <person name="Petit J.-L."/>
            <person name="Stange-Thomann N."/>
            <person name="Mauceli E."/>
            <person name="Bouneau L."/>
            <person name="Fischer C."/>
            <person name="Ozouf-Costaz C."/>
            <person name="Bernot A."/>
            <person name="Nicaud S."/>
            <person name="Jaffe D."/>
            <person name="Fisher S."/>
            <person name="Lutfalla G."/>
            <person name="Dossat C."/>
            <person name="Segurens B."/>
            <person name="Dasilva C."/>
            <person name="Salanoubat M."/>
            <person name="Levy M."/>
            <person name="Boudet N."/>
            <person name="Castellano S."/>
            <person name="Anthouard V."/>
            <person name="Jubin C."/>
            <person name="Castelli V."/>
            <person name="Katinka M."/>
            <person name="Vacherie B."/>
            <person name="Biemont C."/>
            <person name="Skalli Z."/>
            <person name="Cattolico L."/>
            <person name="Poulain J."/>
            <person name="De Berardinis V."/>
            <person name="Cruaud C."/>
            <person name="Duprat S."/>
            <person name="Brottier P."/>
            <person name="Coutanceau J.-P."/>
            <person name="Gouzy J."/>
            <person name="Parra G."/>
            <person name="Lardier G."/>
            <person name="Chapple C."/>
            <person name="McKernan K.J."/>
            <person name="McEwan P."/>
            <person name="Bosak S."/>
            <person name="Kellis M."/>
            <person name="Volff J.-N."/>
            <person name="Guigo R."/>
            <person name="Zody M.C."/>
            <person name="Mesirov J."/>
            <person name="Lindblad-Toh K."/>
            <person name="Birren B."/>
            <person name="Nusbaum C."/>
            <person name="Kahn D."/>
            <person name="Robinson-Rechavi M."/>
            <person name="Laudet V."/>
            <person name="Schachter V."/>
            <person name="Quetier F."/>
            <person name="Saurin W."/>
            <person name="Scarpelli C."/>
            <person name="Wincker P."/>
            <person name="Lander E.S."/>
            <person name="Weissenbach J."/>
            <person name="Roest Crollius H."/>
        </authorList>
    </citation>
    <scope>NUCLEOTIDE SEQUENCE [LARGE SCALE GENOMIC DNA]</scope>
</reference>
<evidence type="ECO:0000256" key="11">
    <source>
        <dbReference type="ARBA" id="ARBA00022989"/>
    </source>
</evidence>
<evidence type="ECO:0000256" key="6">
    <source>
        <dbReference type="ARBA" id="ARBA00022516"/>
    </source>
</evidence>
<keyword evidence="16" id="KW-1208">Phospholipid metabolism</keyword>
<dbReference type="Proteomes" id="UP000007303">
    <property type="component" value="Unassembled WGS sequence"/>
</dbReference>
<dbReference type="SMART" id="SM00355">
    <property type="entry name" value="ZnF_C2H2"/>
    <property type="match status" value="4"/>
</dbReference>
<dbReference type="SUPFAM" id="SSF57667">
    <property type="entry name" value="beta-beta-alpha zinc fingers"/>
    <property type="match status" value="2"/>
</dbReference>
<comment type="cofactor">
    <cofactor evidence="2">
        <name>Mg(2+)</name>
        <dbReference type="ChEBI" id="CHEBI:18420"/>
    </cofactor>
</comment>
<dbReference type="PANTHER" id="PTHR15362:SF4">
    <property type="entry name" value="CDP-DIACYLGLYCEROL--INOSITOL 3-PHOSPHATIDYLTRANSFERASE"/>
    <property type="match status" value="1"/>
</dbReference>
<keyword evidence="21" id="KW-0862">Zinc</keyword>